<evidence type="ECO:0000313" key="2">
    <source>
        <dbReference type="EMBL" id="ORY78938.1"/>
    </source>
</evidence>
<evidence type="ECO:0000313" key="3">
    <source>
        <dbReference type="Proteomes" id="UP000193685"/>
    </source>
</evidence>
<feature type="signal peptide" evidence="1">
    <location>
        <begin position="1"/>
        <end position="16"/>
    </location>
</feature>
<dbReference type="AlphaFoldDB" id="A0A1Y2F4T8"/>
<accession>A0A1Y2F4T8</accession>
<name>A0A1Y2F4T8_PROLT</name>
<dbReference type="OrthoDB" id="5596743at2759"/>
<proteinExistence type="predicted"/>
<sequence length="224" mass="23068">MQFLNILLNALALASAVVVEEPPTTTTPPMVCNRDNCLRAAIASGAKPGPVTAGLECAAFVGSQQPVTITTISGTVQTISPSPTGPLTSTISRACGNSPSRYLSACMCRGYTRSTVTKTSSASATVSEFASGCNADNCERGIFGTNADNQNVPSRLNDCTSFLASKTVFVGDGGGGTATGVNDVPSYATSACQGDSRARYESVCRCIGVAEATETVNLNFPERR</sequence>
<keyword evidence="1" id="KW-0732">Signal</keyword>
<gene>
    <name evidence="2" type="ORF">BCR37DRAFT_388567</name>
</gene>
<dbReference type="GeneID" id="63787238"/>
<keyword evidence="3" id="KW-1185">Reference proteome</keyword>
<comment type="caution">
    <text evidence="2">The sequence shown here is derived from an EMBL/GenBank/DDBJ whole genome shotgun (WGS) entry which is preliminary data.</text>
</comment>
<evidence type="ECO:0000256" key="1">
    <source>
        <dbReference type="SAM" id="SignalP"/>
    </source>
</evidence>
<feature type="chain" id="PRO_5013050649" evidence="1">
    <location>
        <begin position="17"/>
        <end position="224"/>
    </location>
</feature>
<organism evidence="2 3">
    <name type="scientific">Protomyces lactucae-debilis</name>
    <dbReference type="NCBI Taxonomy" id="2754530"/>
    <lineage>
        <taxon>Eukaryota</taxon>
        <taxon>Fungi</taxon>
        <taxon>Dikarya</taxon>
        <taxon>Ascomycota</taxon>
        <taxon>Taphrinomycotina</taxon>
        <taxon>Taphrinomycetes</taxon>
        <taxon>Taphrinales</taxon>
        <taxon>Protomycetaceae</taxon>
        <taxon>Protomyces</taxon>
    </lineage>
</organism>
<dbReference type="EMBL" id="MCFI01000016">
    <property type="protein sequence ID" value="ORY78938.1"/>
    <property type="molecule type" value="Genomic_DNA"/>
</dbReference>
<protein>
    <submittedName>
        <fullName evidence="2">Uncharacterized protein</fullName>
    </submittedName>
</protein>
<reference evidence="2 3" key="1">
    <citation type="submission" date="2016-07" db="EMBL/GenBank/DDBJ databases">
        <title>Pervasive Adenine N6-methylation of Active Genes in Fungi.</title>
        <authorList>
            <consortium name="DOE Joint Genome Institute"/>
            <person name="Mondo S.J."/>
            <person name="Dannebaum R.O."/>
            <person name="Kuo R.C."/>
            <person name="Labutti K."/>
            <person name="Haridas S."/>
            <person name="Kuo A."/>
            <person name="Salamov A."/>
            <person name="Ahrendt S.R."/>
            <person name="Lipzen A."/>
            <person name="Sullivan W."/>
            <person name="Andreopoulos W.B."/>
            <person name="Clum A."/>
            <person name="Lindquist E."/>
            <person name="Daum C."/>
            <person name="Ramamoorthy G.K."/>
            <person name="Gryganskyi A."/>
            <person name="Culley D."/>
            <person name="Magnuson J.K."/>
            <person name="James T.Y."/>
            <person name="O'Malley M.A."/>
            <person name="Stajich J.E."/>
            <person name="Spatafora J.W."/>
            <person name="Visel A."/>
            <person name="Grigoriev I.V."/>
        </authorList>
    </citation>
    <scope>NUCLEOTIDE SEQUENCE [LARGE SCALE GENOMIC DNA]</scope>
    <source>
        <strain evidence="2 3">12-1054</strain>
    </source>
</reference>
<dbReference type="Proteomes" id="UP000193685">
    <property type="component" value="Unassembled WGS sequence"/>
</dbReference>
<dbReference type="RefSeq" id="XP_040723570.1">
    <property type="nucleotide sequence ID" value="XM_040870639.1"/>
</dbReference>